<name>D5LG69_BRUMA</name>
<evidence type="ECO:0000256" key="1">
    <source>
        <dbReference type="SAM" id="Coils"/>
    </source>
</evidence>
<evidence type="ECO:0000256" key="2">
    <source>
        <dbReference type="SAM" id="SignalP"/>
    </source>
</evidence>
<dbReference type="PROSITE" id="PS51257">
    <property type="entry name" value="PROKAR_LIPOPROTEIN"/>
    <property type="match status" value="1"/>
</dbReference>
<dbReference type="AlphaFoldDB" id="D5LG69"/>
<protein>
    <submittedName>
        <fullName evidence="3">Glutamine/leucine-rich protein</fullName>
    </submittedName>
</protein>
<feature type="coiled-coil region" evidence="1">
    <location>
        <begin position="70"/>
        <end position="123"/>
    </location>
</feature>
<keyword evidence="1" id="KW-0175">Coiled coil</keyword>
<evidence type="ECO:0000313" key="3">
    <source>
        <dbReference type="EMBL" id="ADE80943.1"/>
    </source>
</evidence>
<keyword evidence="2" id="KW-0732">Signal</keyword>
<feature type="signal peptide" evidence="2">
    <location>
        <begin position="1"/>
        <end position="22"/>
    </location>
</feature>
<dbReference type="EMBL" id="GU827405">
    <property type="protein sequence ID" value="ADE80943.1"/>
    <property type="molecule type" value="Genomic_DNA"/>
</dbReference>
<organism evidence="3">
    <name type="scientific">Brugia malayi</name>
    <name type="common">Filarial nematode worm</name>
    <dbReference type="NCBI Taxonomy" id="6279"/>
    <lineage>
        <taxon>Eukaryota</taxon>
        <taxon>Metazoa</taxon>
        <taxon>Ecdysozoa</taxon>
        <taxon>Nematoda</taxon>
        <taxon>Chromadorea</taxon>
        <taxon>Rhabditida</taxon>
        <taxon>Spirurina</taxon>
        <taxon>Spiruromorpha</taxon>
        <taxon>Filarioidea</taxon>
        <taxon>Onchocercidae</taxon>
        <taxon>Brugia</taxon>
    </lineage>
</organism>
<feature type="chain" id="PRO_5003074028" evidence="2">
    <location>
        <begin position="23"/>
        <end position="182"/>
    </location>
</feature>
<sequence>MVKMKKGIIFLLIIAFSSCTKATTPEITVVTTFFTFAQTIAARTVSFSTTMTALSTENKKKSPSQLLLTQKQLVEQIENEQSLLQELLKKQNPAPHQQLQQLLEQLQQNHSHFEERLQRQQEFSKKLEHQYGCENIQQLLHKQQIILQQLQYHQPFLNQLQHQQRVILQKLLQRQQTVQSLL</sequence>
<accession>D5LG69</accession>
<reference evidence="3" key="1">
    <citation type="journal article" date="2011" name="Mol. Biochem. Parasitol.">
        <title>Characterization of the DMAE-modified juvenile excretory-secretory protein Juv-p120 of Litomosoides sigmodontis.</title>
        <authorList>
            <person name="Wagner U."/>
            <person name="Hirzmann J."/>
            <person name="Hintz M."/>
            <person name="Beck E."/>
            <person name="Geyer R."/>
            <person name="Hobom G."/>
            <person name="Taubert A."/>
            <person name="Zahner H."/>
        </authorList>
    </citation>
    <scope>NUCLEOTIDE SEQUENCE</scope>
</reference>
<gene>
    <name evidence="3" type="primary">QLr-1</name>
</gene>
<proteinExistence type="predicted"/>